<evidence type="ECO:0000313" key="9">
    <source>
        <dbReference type="Proteomes" id="UP000261811"/>
    </source>
</evidence>
<evidence type="ECO:0000256" key="1">
    <source>
        <dbReference type="ARBA" id="ARBA00004141"/>
    </source>
</evidence>
<feature type="transmembrane region" description="Helical" evidence="6">
    <location>
        <begin position="183"/>
        <end position="201"/>
    </location>
</feature>
<keyword evidence="3 6" id="KW-1133">Transmembrane helix</keyword>
<dbReference type="InterPro" id="IPR009908">
    <property type="entry name" value="Methylamine_util_MauE"/>
</dbReference>
<dbReference type="GO" id="GO:0030416">
    <property type="term" value="P:methylamine metabolic process"/>
    <property type="evidence" value="ECO:0007669"/>
    <property type="project" value="InterPro"/>
</dbReference>
<feature type="domain" description="Methylamine utilisation protein MauE" evidence="7">
    <location>
        <begin position="71"/>
        <end position="199"/>
    </location>
</feature>
<dbReference type="AlphaFoldDB" id="A0A372JFV0"/>
<dbReference type="Pfam" id="PF07291">
    <property type="entry name" value="MauE"/>
    <property type="match status" value="1"/>
</dbReference>
<name>A0A372JFV0_9ACTN</name>
<dbReference type="Proteomes" id="UP000261811">
    <property type="component" value="Unassembled WGS sequence"/>
</dbReference>
<keyword evidence="4 6" id="KW-0472">Membrane</keyword>
<evidence type="ECO:0000259" key="7">
    <source>
        <dbReference type="Pfam" id="PF07291"/>
    </source>
</evidence>
<proteinExistence type="predicted"/>
<protein>
    <recommendedName>
        <fullName evidence="7">Methylamine utilisation protein MauE domain-containing protein</fullName>
    </recommendedName>
</protein>
<evidence type="ECO:0000256" key="2">
    <source>
        <dbReference type="ARBA" id="ARBA00022692"/>
    </source>
</evidence>
<keyword evidence="9" id="KW-1185">Reference proteome</keyword>
<keyword evidence="2 6" id="KW-0812">Transmembrane</keyword>
<feature type="region of interest" description="Disordered" evidence="5">
    <location>
        <begin position="1"/>
        <end position="59"/>
    </location>
</feature>
<accession>A0A372JFV0</accession>
<feature type="transmembrane region" description="Helical" evidence="6">
    <location>
        <begin position="70"/>
        <end position="89"/>
    </location>
</feature>
<dbReference type="UniPathway" id="UPA00895"/>
<evidence type="ECO:0000256" key="5">
    <source>
        <dbReference type="SAM" id="MobiDB-lite"/>
    </source>
</evidence>
<feature type="transmembrane region" description="Helical" evidence="6">
    <location>
        <begin position="110"/>
        <end position="135"/>
    </location>
</feature>
<feature type="transmembrane region" description="Helical" evidence="6">
    <location>
        <begin position="207"/>
        <end position="229"/>
    </location>
</feature>
<organism evidence="8 9">
    <name type="scientific">Actinomadura logoneensis</name>
    <dbReference type="NCBI Taxonomy" id="2293572"/>
    <lineage>
        <taxon>Bacteria</taxon>
        <taxon>Bacillati</taxon>
        <taxon>Actinomycetota</taxon>
        <taxon>Actinomycetes</taxon>
        <taxon>Streptosporangiales</taxon>
        <taxon>Thermomonosporaceae</taxon>
        <taxon>Actinomadura</taxon>
    </lineage>
</organism>
<sequence length="249" mass="25206">MPDERVLAGLVHRDPPRALPRPRVGRGGRGGGRGARRHEPVPQDHDGAGPAHRPGPEGAVTVPVITPVEVAAAALQGLVAGIFALAAFSKLRGAEDFGRFAITVRKLTMLSGPAPTAIAAVFAVVEAVTAALVAVPATARAGLWLAAALLVLFIGVVFRAVRGRVFAECGCFGDRSAVMSYPVLLRNLLFLALALAGALVGGQSGGVLTGLAGRCATLAAGLAAASVLLRGFDRATTAVLGRLHAGTPS</sequence>
<feature type="transmembrane region" description="Helical" evidence="6">
    <location>
        <begin position="141"/>
        <end position="162"/>
    </location>
</feature>
<comment type="subcellular location">
    <subcellularLocation>
        <location evidence="1">Membrane</location>
        <topology evidence="1">Multi-pass membrane protein</topology>
    </subcellularLocation>
</comment>
<evidence type="ECO:0000313" key="8">
    <source>
        <dbReference type="EMBL" id="RFU38877.1"/>
    </source>
</evidence>
<reference evidence="8 9" key="1">
    <citation type="submission" date="2018-08" db="EMBL/GenBank/DDBJ databases">
        <title>Actinomadura jelena sp. nov., a novel Actinomycete isolated from soil in Chad.</title>
        <authorList>
            <person name="Shi L."/>
        </authorList>
    </citation>
    <scope>NUCLEOTIDE SEQUENCE [LARGE SCALE GENOMIC DNA]</scope>
    <source>
        <strain evidence="8 9">NEAU-G17</strain>
    </source>
</reference>
<dbReference type="EMBL" id="QURH01000667">
    <property type="protein sequence ID" value="RFU38877.1"/>
    <property type="molecule type" value="Genomic_DNA"/>
</dbReference>
<dbReference type="GO" id="GO:0016020">
    <property type="term" value="C:membrane"/>
    <property type="evidence" value="ECO:0007669"/>
    <property type="project" value="UniProtKB-SubCell"/>
</dbReference>
<feature type="compositionally biased region" description="Basic and acidic residues" evidence="5">
    <location>
        <begin position="1"/>
        <end position="16"/>
    </location>
</feature>
<comment type="caution">
    <text evidence="8">The sequence shown here is derived from an EMBL/GenBank/DDBJ whole genome shotgun (WGS) entry which is preliminary data.</text>
</comment>
<evidence type="ECO:0000256" key="4">
    <source>
        <dbReference type="ARBA" id="ARBA00023136"/>
    </source>
</evidence>
<gene>
    <name evidence="8" type="ORF">DZF91_25370</name>
</gene>
<evidence type="ECO:0000256" key="6">
    <source>
        <dbReference type="SAM" id="Phobius"/>
    </source>
</evidence>
<evidence type="ECO:0000256" key="3">
    <source>
        <dbReference type="ARBA" id="ARBA00022989"/>
    </source>
</evidence>
<feature type="compositionally biased region" description="Basic and acidic residues" evidence="5">
    <location>
        <begin position="37"/>
        <end position="47"/>
    </location>
</feature>